<organism evidence="1 2">
    <name type="scientific">Cytobacillus firmus</name>
    <name type="common">Bacillus firmus</name>
    <dbReference type="NCBI Taxonomy" id="1399"/>
    <lineage>
        <taxon>Bacteria</taxon>
        <taxon>Bacillati</taxon>
        <taxon>Bacillota</taxon>
        <taxon>Bacilli</taxon>
        <taxon>Bacillales</taxon>
        <taxon>Bacillaceae</taxon>
        <taxon>Cytobacillus</taxon>
    </lineage>
</organism>
<evidence type="ECO:0000313" key="1">
    <source>
        <dbReference type="EMBL" id="RBP86203.1"/>
    </source>
</evidence>
<protein>
    <submittedName>
        <fullName evidence="1">Uncharacterized protein</fullName>
    </submittedName>
</protein>
<dbReference type="EMBL" id="QNSF01000030">
    <property type="protein sequence ID" value="RBP86203.1"/>
    <property type="molecule type" value="Genomic_DNA"/>
</dbReference>
<evidence type="ECO:0000313" key="2">
    <source>
        <dbReference type="Proteomes" id="UP000252731"/>
    </source>
</evidence>
<keyword evidence="2" id="KW-1185">Reference proteome</keyword>
<dbReference type="Proteomes" id="UP000252731">
    <property type="component" value="Unassembled WGS sequence"/>
</dbReference>
<proteinExistence type="predicted"/>
<name>A0A366JGY6_CYTFI</name>
<sequence length="43" mass="4633">MEKLTLTGLFLLTTFSPVGRAFAQNGVESQIGGRGQSYRSISN</sequence>
<reference evidence="1 2" key="1">
    <citation type="submission" date="2018-06" db="EMBL/GenBank/DDBJ databases">
        <title>Freshwater and sediment microbial communities from various areas in North America, analyzing microbe dynamics in response to fracking.</title>
        <authorList>
            <person name="Lamendella R."/>
        </authorList>
    </citation>
    <scope>NUCLEOTIDE SEQUENCE [LARGE SCALE GENOMIC DNA]</scope>
    <source>
        <strain evidence="1 2">14_TX</strain>
    </source>
</reference>
<accession>A0A366JGY6</accession>
<gene>
    <name evidence="1" type="ORF">DFO70_1309</name>
</gene>
<dbReference type="AlphaFoldDB" id="A0A366JGY6"/>
<comment type="caution">
    <text evidence="1">The sequence shown here is derived from an EMBL/GenBank/DDBJ whole genome shotgun (WGS) entry which is preliminary data.</text>
</comment>